<dbReference type="NCBIfam" id="TIGR01460">
    <property type="entry name" value="HAD-SF-IIA"/>
    <property type="match status" value="1"/>
</dbReference>
<dbReference type="AlphaFoldDB" id="A0A645BS24"/>
<dbReference type="PANTHER" id="PTHR19288">
    <property type="entry name" value="4-NITROPHENYLPHOSPHATASE-RELATED"/>
    <property type="match status" value="1"/>
</dbReference>
<protein>
    <submittedName>
        <fullName evidence="1">Acid sugar phosphatase</fullName>
        <ecNumber evidence="1">3.1.3.-</ecNumber>
    </submittedName>
</protein>
<organism evidence="1">
    <name type="scientific">bioreactor metagenome</name>
    <dbReference type="NCBI Taxonomy" id="1076179"/>
    <lineage>
        <taxon>unclassified sequences</taxon>
        <taxon>metagenomes</taxon>
        <taxon>ecological metagenomes</taxon>
    </lineage>
</organism>
<dbReference type="EMBL" id="VSSQ01022026">
    <property type="protein sequence ID" value="MPM68032.1"/>
    <property type="molecule type" value="Genomic_DNA"/>
</dbReference>
<dbReference type="Gene3D" id="3.40.50.1000">
    <property type="entry name" value="HAD superfamily/HAD-like"/>
    <property type="match status" value="2"/>
</dbReference>
<gene>
    <name evidence="1" type="primary">yutF_7</name>
    <name evidence="1" type="ORF">SDC9_114958</name>
</gene>
<dbReference type="PANTHER" id="PTHR19288:SF46">
    <property type="entry name" value="HALOACID DEHALOGENASE-LIKE HYDROLASE DOMAIN-CONTAINING PROTEIN 2"/>
    <property type="match status" value="1"/>
</dbReference>
<proteinExistence type="predicted"/>
<accession>A0A645BS24</accession>
<dbReference type="GO" id="GO:0005737">
    <property type="term" value="C:cytoplasm"/>
    <property type="evidence" value="ECO:0007669"/>
    <property type="project" value="TreeGrafter"/>
</dbReference>
<dbReference type="InterPro" id="IPR036412">
    <property type="entry name" value="HAD-like_sf"/>
</dbReference>
<sequence>MDCSCAAETLSGVKFFVLDMDGTFYLGDHIIEGALRFVETVRKRNLDFMFFTNNSSKTSDAYIQKLSAMGCRIDKNRIMTSGDVAMAFLKTHYKDANVYLMGTEALRRSFLQSGIRLTEDEQPDVVVAAFDMELTYHKLERACTYLRNGAEFFATHPDINCPIKDNYIPDCGAFCAAITRSTGVVPRFLGKPSAETVEMILARTGYAKHEIAFVGDRLYTDVATGVQNGAKGFLVLSGETPLSAVADSPTKPTAVFDHLGEIADMLAAEN</sequence>
<keyword evidence="1" id="KW-0378">Hydrolase</keyword>
<reference evidence="1" key="1">
    <citation type="submission" date="2019-08" db="EMBL/GenBank/DDBJ databases">
        <authorList>
            <person name="Kucharzyk K."/>
            <person name="Murdoch R.W."/>
            <person name="Higgins S."/>
            <person name="Loffler F."/>
        </authorList>
    </citation>
    <scope>NUCLEOTIDE SEQUENCE</scope>
</reference>
<dbReference type="EC" id="3.1.3.-" evidence="1"/>
<evidence type="ECO:0000313" key="1">
    <source>
        <dbReference type="EMBL" id="MPM68032.1"/>
    </source>
</evidence>
<name>A0A645BS24_9ZZZZ</name>
<dbReference type="SUPFAM" id="SSF56784">
    <property type="entry name" value="HAD-like"/>
    <property type="match status" value="1"/>
</dbReference>
<comment type="caution">
    <text evidence="1">The sequence shown here is derived from an EMBL/GenBank/DDBJ whole genome shotgun (WGS) entry which is preliminary data.</text>
</comment>
<dbReference type="Pfam" id="PF13242">
    <property type="entry name" value="Hydrolase_like"/>
    <property type="match status" value="1"/>
</dbReference>
<dbReference type="InterPro" id="IPR023214">
    <property type="entry name" value="HAD_sf"/>
</dbReference>
<dbReference type="GO" id="GO:0016791">
    <property type="term" value="F:phosphatase activity"/>
    <property type="evidence" value="ECO:0007669"/>
    <property type="project" value="TreeGrafter"/>
</dbReference>
<dbReference type="InterPro" id="IPR006357">
    <property type="entry name" value="HAD-SF_hydro_IIA"/>
</dbReference>
<dbReference type="Pfam" id="PF13344">
    <property type="entry name" value="Hydrolase_6"/>
    <property type="match status" value="1"/>
</dbReference>